<dbReference type="InterPro" id="IPR040841">
    <property type="entry name" value="Luciferase_dom"/>
</dbReference>
<organism evidence="3 4">
    <name type="scientific">Viridothelium virens</name>
    <name type="common">Speckled blister lichen</name>
    <name type="synonym">Trypethelium virens</name>
    <dbReference type="NCBI Taxonomy" id="1048519"/>
    <lineage>
        <taxon>Eukaryota</taxon>
        <taxon>Fungi</taxon>
        <taxon>Dikarya</taxon>
        <taxon>Ascomycota</taxon>
        <taxon>Pezizomycotina</taxon>
        <taxon>Dothideomycetes</taxon>
        <taxon>Dothideomycetes incertae sedis</taxon>
        <taxon>Trypetheliales</taxon>
        <taxon>Trypetheliaceae</taxon>
        <taxon>Viridothelium</taxon>
    </lineage>
</organism>
<evidence type="ECO:0000313" key="3">
    <source>
        <dbReference type="EMBL" id="KAF2228587.1"/>
    </source>
</evidence>
<evidence type="ECO:0000259" key="2">
    <source>
        <dbReference type="Pfam" id="PF17648"/>
    </source>
</evidence>
<evidence type="ECO:0000256" key="1">
    <source>
        <dbReference type="SAM" id="MobiDB-lite"/>
    </source>
</evidence>
<reference evidence="3" key="1">
    <citation type="journal article" date="2020" name="Stud. Mycol.">
        <title>101 Dothideomycetes genomes: a test case for predicting lifestyles and emergence of pathogens.</title>
        <authorList>
            <person name="Haridas S."/>
            <person name="Albert R."/>
            <person name="Binder M."/>
            <person name="Bloem J."/>
            <person name="Labutti K."/>
            <person name="Salamov A."/>
            <person name="Andreopoulos B."/>
            <person name="Baker S."/>
            <person name="Barry K."/>
            <person name="Bills G."/>
            <person name="Bluhm B."/>
            <person name="Cannon C."/>
            <person name="Castanera R."/>
            <person name="Culley D."/>
            <person name="Daum C."/>
            <person name="Ezra D."/>
            <person name="Gonzalez J."/>
            <person name="Henrissat B."/>
            <person name="Kuo A."/>
            <person name="Liang C."/>
            <person name="Lipzen A."/>
            <person name="Lutzoni F."/>
            <person name="Magnuson J."/>
            <person name="Mondo S."/>
            <person name="Nolan M."/>
            <person name="Ohm R."/>
            <person name="Pangilinan J."/>
            <person name="Park H.-J."/>
            <person name="Ramirez L."/>
            <person name="Alfaro M."/>
            <person name="Sun H."/>
            <person name="Tritt A."/>
            <person name="Yoshinaga Y."/>
            <person name="Zwiers L.-H."/>
            <person name="Turgeon B."/>
            <person name="Goodwin S."/>
            <person name="Spatafora J."/>
            <person name="Crous P."/>
            <person name="Grigoriev I."/>
        </authorList>
    </citation>
    <scope>NUCLEOTIDE SEQUENCE</scope>
    <source>
        <strain evidence="3">Tuck. ex Michener</strain>
    </source>
</reference>
<protein>
    <recommendedName>
        <fullName evidence="2">Luciferase domain-containing protein</fullName>
    </recommendedName>
</protein>
<feature type="region of interest" description="Disordered" evidence="1">
    <location>
        <begin position="104"/>
        <end position="141"/>
    </location>
</feature>
<dbReference type="InterPro" id="IPR048273">
    <property type="entry name" value="Luciferase"/>
</dbReference>
<evidence type="ECO:0000313" key="4">
    <source>
        <dbReference type="Proteomes" id="UP000800092"/>
    </source>
</evidence>
<dbReference type="PANTHER" id="PTHR38695">
    <property type="entry name" value="AMINO ACID PERMEASE_ SLC12A DOMAIN-CONTAINING PROTEIN"/>
    <property type="match status" value="1"/>
</dbReference>
<gene>
    <name evidence="3" type="ORF">EV356DRAFT_59023</name>
</gene>
<dbReference type="Proteomes" id="UP000800092">
    <property type="component" value="Unassembled WGS sequence"/>
</dbReference>
<dbReference type="AlphaFoldDB" id="A0A6A6GSC0"/>
<dbReference type="PANTHER" id="PTHR38695:SF1">
    <property type="entry name" value="AMINO ACID PERMEASE_ SLC12A DOMAIN-CONTAINING PROTEIN"/>
    <property type="match status" value="1"/>
</dbReference>
<accession>A0A6A6GSC0</accession>
<keyword evidence="4" id="KW-1185">Reference proteome</keyword>
<dbReference type="EMBL" id="ML991908">
    <property type="protein sequence ID" value="KAF2228587.1"/>
    <property type="molecule type" value="Genomic_DNA"/>
</dbReference>
<sequence length="282" mass="31610">MQTRNKIYDFSRSSVSLASRRRLLSSRPRTMNEQFAKIVDSLTSDWKTASLAALGTTFGLGATWLISDYNAWIAFGTGGTPPNVNGYLKITRFRILRAFSGDDLRDSSRLPSNSKSRSYIDGDLPRRQGRPPKIISRTLPQRQYPEPLDPAIYERLHSLPKKYYLDHQDLLVLDKSITEGRSTDAIYAKPDLPGRKTAVKDKVLGDEIAHVHPAENSLHVWLTVPDTKKVVDAGWGERFPLSSLGMVDHGWTFVYAPRTMGEVDVVERIIKAGIGNLTGQKL</sequence>
<proteinExistence type="predicted"/>
<dbReference type="OrthoDB" id="5358398at2759"/>
<feature type="domain" description="Luciferase" evidence="2">
    <location>
        <begin position="205"/>
        <end position="272"/>
    </location>
</feature>
<name>A0A6A6GSC0_VIRVR</name>
<dbReference type="Pfam" id="PF17648">
    <property type="entry name" value="Luciferase"/>
    <property type="match status" value="1"/>
</dbReference>